<dbReference type="EMBL" id="BART01016723">
    <property type="protein sequence ID" value="GAG85400.1"/>
    <property type="molecule type" value="Genomic_DNA"/>
</dbReference>
<comment type="caution">
    <text evidence="5">The sequence shown here is derived from an EMBL/GenBank/DDBJ whole genome shotgun (WGS) entry which is preliminary data.</text>
</comment>
<dbReference type="Gene3D" id="2.20.28.10">
    <property type="match status" value="1"/>
</dbReference>
<dbReference type="SUPFAM" id="SSF57802">
    <property type="entry name" value="Rubredoxin-like"/>
    <property type="match status" value="1"/>
</dbReference>
<reference evidence="5" key="1">
    <citation type="journal article" date="2014" name="Front. Microbiol.">
        <title>High frequency of phylogenetically diverse reductive dehalogenase-homologous genes in deep subseafloor sedimentary metagenomes.</title>
        <authorList>
            <person name="Kawai M."/>
            <person name="Futagami T."/>
            <person name="Toyoda A."/>
            <person name="Takaki Y."/>
            <person name="Nishi S."/>
            <person name="Hori S."/>
            <person name="Arai W."/>
            <person name="Tsubouchi T."/>
            <person name="Morono Y."/>
            <person name="Uchiyama I."/>
            <person name="Ito T."/>
            <person name="Fujiyama A."/>
            <person name="Inagaki F."/>
            <person name="Takami H."/>
        </authorList>
    </citation>
    <scope>NUCLEOTIDE SEQUENCE</scope>
    <source>
        <strain evidence="5">Expedition CK06-06</strain>
    </source>
</reference>
<dbReference type="PANTHER" id="PTHR33746">
    <property type="entry name" value="RUBRERYTHRIN"/>
    <property type="match status" value="1"/>
</dbReference>
<feature type="domain" description="Ferritin-like diiron" evidence="4">
    <location>
        <begin position="1"/>
        <end position="128"/>
    </location>
</feature>
<dbReference type="GO" id="GO:0005506">
    <property type="term" value="F:iron ion binding"/>
    <property type="evidence" value="ECO:0007669"/>
    <property type="project" value="InterPro"/>
</dbReference>
<keyword evidence="2" id="KW-0249">Electron transport</keyword>
<dbReference type="GO" id="GO:0016491">
    <property type="term" value="F:oxidoreductase activity"/>
    <property type="evidence" value="ECO:0007669"/>
    <property type="project" value="InterPro"/>
</dbReference>
<proteinExistence type="predicted"/>
<evidence type="ECO:0000256" key="2">
    <source>
        <dbReference type="ARBA" id="ARBA00022982"/>
    </source>
</evidence>
<sequence length="167" mass="18518">MSSTEENLQSAFAGESQANRRYLFFADKAEKEGYPQVARLFRAAAEAETVHARNHFAAMDGIGSTRDNLMAGAMGEHYEFTRMYPPFIEQAETENNNRARVSFGYANEVEQIHHGLFEKTLKALDAGQQLKDEPYFVCPVCGNTVAGEAPEKCPICGAPASKFKKVE</sequence>
<dbReference type="PANTHER" id="PTHR33746:SF4">
    <property type="entry name" value="RUBRERYTHRIN"/>
    <property type="match status" value="1"/>
</dbReference>
<dbReference type="Pfam" id="PF21349">
    <property type="entry name" value="RUBY_RBDX"/>
    <property type="match status" value="1"/>
</dbReference>
<evidence type="ECO:0008006" key="6">
    <source>
        <dbReference type="Google" id="ProtNLM"/>
    </source>
</evidence>
<protein>
    <recommendedName>
        <fullName evidence="6">Rubrerythrin</fullName>
    </recommendedName>
</protein>
<evidence type="ECO:0000259" key="3">
    <source>
        <dbReference type="PROSITE" id="PS50903"/>
    </source>
</evidence>
<dbReference type="InterPro" id="IPR009078">
    <property type="entry name" value="Ferritin-like_SF"/>
</dbReference>
<dbReference type="Gene3D" id="1.20.1260.10">
    <property type="match status" value="1"/>
</dbReference>
<feature type="domain" description="Rubredoxin-like" evidence="3">
    <location>
        <begin position="133"/>
        <end position="166"/>
    </location>
</feature>
<evidence type="ECO:0000259" key="4">
    <source>
        <dbReference type="PROSITE" id="PS50905"/>
    </source>
</evidence>
<dbReference type="InterPro" id="IPR012347">
    <property type="entry name" value="Ferritin-like"/>
</dbReference>
<dbReference type="CDD" id="cd01041">
    <property type="entry name" value="Rubrerythrin"/>
    <property type="match status" value="1"/>
</dbReference>
<evidence type="ECO:0000256" key="1">
    <source>
        <dbReference type="ARBA" id="ARBA00022448"/>
    </source>
</evidence>
<dbReference type="AlphaFoldDB" id="X1ARQ0"/>
<dbReference type="PROSITE" id="PS50905">
    <property type="entry name" value="FERRITIN_LIKE"/>
    <property type="match status" value="1"/>
</dbReference>
<organism evidence="5">
    <name type="scientific">marine sediment metagenome</name>
    <dbReference type="NCBI Taxonomy" id="412755"/>
    <lineage>
        <taxon>unclassified sequences</taxon>
        <taxon>metagenomes</taxon>
        <taxon>ecological metagenomes</taxon>
    </lineage>
</organism>
<dbReference type="InterPro" id="IPR052753">
    <property type="entry name" value="Rbr2/Nigerythrin"/>
</dbReference>
<keyword evidence="1" id="KW-0813">Transport</keyword>
<dbReference type="InterPro" id="IPR009040">
    <property type="entry name" value="Ferritin-like_diiron"/>
</dbReference>
<dbReference type="InterPro" id="IPR003251">
    <property type="entry name" value="Rr_diiron-bd_dom"/>
</dbReference>
<dbReference type="InterPro" id="IPR048574">
    <property type="entry name" value="RUBY_RBDX"/>
</dbReference>
<dbReference type="InterPro" id="IPR024934">
    <property type="entry name" value="Rubredoxin-like_dom"/>
</dbReference>
<gene>
    <name evidence="5" type="ORF">S01H4_32083</name>
</gene>
<name>X1ARQ0_9ZZZZ</name>
<evidence type="ECO:0000313" key="5">
    <source>
        <dbReference type="EMBL" id="GAG85400.1"/>
    </source>
</evidence>
<dbReference type="PROSITE" id="PS50903">
    <property type="entry name" value="RUBREDOXIN_LIKE"/>
    <property type="match status" value="1"/>
</dbReference>
<dbReference type="Pfam" id="PF02915">
    <property type="entry name" value="Rubrerythrin"/>
    <property type="match status" value="1"/>
</dbReference>
<dbReference type="CDD" id="cd00729">
    <property type="entry name" value="rubredoxin_SM"/>
    <property type="match status" value="1"/>
</dbReference>
<accession>X1ARQ0</accession>
<dbReference type="SUPFAM" id="SSF47240">
    <property type="entry name" value="Ferritin-like"/>
    <property type="match status" value="1"/>
</dbReference>